<evidence type="ECO:0000313" key="2">
    <source>
        <dbReference type="Proteomes" id="UP000269945"/>
    </source>
</evidence>
<proteinExistence type="predicted"/>
<keyword evidence="2" id="KW-1185">Reference proteome</keyword>
<dbReference type="Proteomes" id="UP000269945">
    <property type="component" value="Unassembled WGS sequence"/>
</dbReference>
<accession>A0A9X9M053</accession>
<gene>
    <name evidence="1" type="ORF">BN2614_LOCUS9</name>
</gene>
<sequence length="66" mass="7510">MTVILGRLWGRRKGFSMRVQRTKANGRKSEEGVFHLRHNLPTVEKAAFKGLSTNQLKNCTQSIVPE</sequence>
<organism evidence="1 2">
    <name type="scientific">Gulo gulo</name>
    <name type="common">Wolverine</name>
    <name type="synonym">Gluton</name>
    <dbReference type="NCBI Taxonomy" id="48420"/>
    <lineage>
        <taxon>Eukaryota</taxon>
        <taxon>Metazoa</taxon>
        <taxon>Chordata</taxon>
        <taxon>Craniata</taxon>
        <taxon>Vertebrata</taxon>
        <taxon>Euteleostomi</taxon>
        <taxon>Mammalia</taxon>
        <taxon>Eutheria</taxon>
        <taxon>Laurasiatheria</taxon>
        <taxon>Carnivora</taxon>
        <taxon>Caniformia</taxon>
        <taxon>Musteloidea</taxon>
        <taxon>Mustelidae</taxon>
        <taxon>Guloninae</taxon>
        <taxon>Gulo</taxon>
    </lineage>
</organism>
<feature type="non-terminal residue" evidence="1">
    <location>
        <position position="66"/>
    </location>
</feature>
<protein>
    <submittedName>
        <fullName evidence="1">Uncharacterized protein</fullName>
    </submittedName>
</protein>
<dbReference type="AlphaFoldDB" id="A0A9X9M053"/>
<evidence type="ECO:0000313" key="1">
    <source>
        <dbReference type="EMBL" id="VCX10496.1"/>
    </source>
</evidence>
<comment type="caution">
    <text evidence="1">The sequence shown here is derived from an EMBL/GenBank/DDBJ whole genome shotgun (WGS) entry which is preliminary data.</text>
</comment>
<reference evidence="1 2" key="1">
    <citation type="submission" date="2018-10" db="EMBL/GenBank/DDBJ databases">
        <authorList>
            <person name="Ekblom R."/>
            <person name="Jareborg N."/>
        </authorList>
    </citation>
    <scope>NUCLEOTIDE SEQUENCE [LARGE SCALE GENOMIC DNA]</scope>
    <source>
        <tissue evidence="1">Muscle</tissue>
    </source>
</reference>
<dbReference type="EMBL" id="CYRY02033701">
    <property type="protein sequence ID" value="VCX10496.1"/>
    <property type="molecule type" value="Genomic_DNA"/>
</dbReference>
<name>A0A9X9M053_GULGU</name>